<dbReference type="OrthoDB" id="9805924at2"/>
<dbReference type="SUPFAM" id="SSF55729">
    <property type="entry name" value="Acyl-CoA N-acyltransferases (Nat)"/>
    <property type="match status" value="1"/>
</dbReference>
<keyword evidence="2" id="KW-0012">Acyltransferase</keyword>
<dbReference type="RefSeq" id="WP_043747551.1">
    <property type="nucleotide sequence ID" value="NZ_AQQX01000003.1"/>
</dbReference>
<dbReference type="GO" id="GO:0016747">
    <property type="term" value="F:acyltransferase activity, transferring groups other than amino-acyl groups"/>
    <property type="evidence" value="ECO:0007669"/>
    <property type="project" value="InterPro"/>
</dbReference>
<dbReference type="InterPro" id="IPR000182">
    <property type="entry name" value="GNAT_dom"/>
</dbReference>
<dbReference type="Gene3D" id="3.40.630.30">
    <property type="match status" value="1"/>
</dbReference>
<dbReference type="Pfam" id="PF00583">
    <property type="entry name" value="Acetyltransf_1"/>
    <property type="match status" value="1"/>
</dbReference>
<dbReference type="AlphaFoldDB" id="A0A0A0EEQ4"/>
<evidence type="ECO:0000256" key="1">
    <source>
        <dbReference type="ARBA" id="ARBA00022679"/>
    </source>
</evidence>
<keyword evidence="1 4" id="KW-0808">Transferase</keyword>
<organism evidence="4 5">
    <name type="scientific">Pseudooceanicola atlanticus</name>
    <dbReference type="NCBI Taxonomy" id="1461694"/>
    <lineage>
        <taxon>Bacteria</taxon>
        <taxon>Pseudomonadati</taxon>
        <taxon>Pseudomonadota</taxon>
        <taxon>Alphaproteobacteria</taxon>
        <taxon>Rhodobacterales</taxon>
        <taxon>Paracoccaceae</taxon>
        <taxon>Pseudooceanicola</taxon>
    </lineage>
</organism>
<accession>A0A0A0EEQ4</accession>
<dbReference type="STRING" id="1461694.ATO9_08695"/>
<dbReference type="InterPro" id="IPR016181">
    <property type="entry name" value="Acyl_CoA_acyltransferase"/>
</dbReference>
<dbReference type="CDD" id="cd04301">
    <property type="entry name" value="NAT_SF"/>
    <property type="match status" value="1"/>
</dbReference>
<dbReference type="InterPro" id="IPR050832">
    <property type="entry name" value="Bact_Acetyltransf"/>
</dbReference>
<gene>
    <name evidence="4" type="ORF">ATO9_08695</name>
</gene>
<feature type="domain" description="N-acetyltransferase" evidence="3">
    <location>
        <begin position="2"/>
        <end position="149"/>
    </location>
</feature>
<evidence type="ECO:0000313" key="4">
    <source>
        <dbReference type="EMBL" id="KGM48785.1"/>
    </source>
</evidence>
<reference evidence="4 5" key="1">
    <citation type="journal article" date="2015" name="Antonie Van Leeuwenhoek">
        <title>Pseudooceanicola atlanticus gen. nov. sp. nov., isolated from surface seawater of the Atlantic Ocean and reclassification of Oceanicola batsensis, Oceanicola marinus, Oceanicola nitratireducens, Oceanicola nanhaiensis, Oceanicola antarcticus and Oceanicola flagellatus, as Pseudooceanicola batsensis comb. nov., Pseudooceanicola marinus comb. nov., Pseudooceanicola nitratireducens comb. nov., Pseudooceanicola nanhaiensis comb. nov., Pseudooceanicola antarcticus comb. nov., and Pseudooceanicola flagellatus comb. nov.</title>
        <authorList>
            <person name="Lai Q."/>
            <person name="Li G."/>
            <person name="Liu X."/>
            <person name="Du Y."/>
            <person name="Sun F."/>
            <person name="Shao Z."/>
        </authorList>
    </citation>
    <scope>NUCLEOTIDE SEQUENCE [LARGE SCALE GENOMIC DNA]</scope>
    <source>
        <strain evidence="4 5">22II-s11g</strain>
    </source>
</reference>
<sequence>MTALHLATPDDLPRLEPLVAAFHAEHQLTTDQPFREAALLPLLEGSPHGAIWLIGPARSPIGYIIICFGWSVELGGMDGFVDEIYIRPGVRGRGIGTEVLSALPKTLAGSGLKALHLEVDRDDTAPQELYRRAGFAPRPRYMLMTRNFT</sequence>
<evidence type="ECO:0000313" key="5">
    <source>
        <dbReference type="Proteomes" id="UP000030004"/>
    </source>
</evidence>
<name>A0A0A0EEQ4_9RHOB</name>
<proteinExistence type="predicted"/>
<keyword evidence="5" id="KW-1185">Reference proteome</keyword>
<comment type="caution">
    <text evidence="4">The sequence shown here is derived from an EMBL/GenBank/DDBJ whole genome shotgun (WGS) entry which is preliminary data.</text>
</comment>
<dbReference type="PANTHER" id="PTHR43877:SF2">
    <property type="entry name" value="AMINOALKYLPHOSPHONATE N-ACETYLTRANSFERASE-RELATED"/>
    <property type="match status" value="1"/>
</dbReference>
<dbReference type="PROSITE" id="PS51186">
    <property type="entry name" value="GNAT"/>
    <property type="match status" value="1"/>
</dbReference>
<protein>
    <submittedName>
        <fullName evidence="4">Acetyltransferase</fullName>
    </submittedName>
</protein>
<evidence type="ECO:0000256" key="2">
    <source>
        <dbReference type="ARBA" id="ARBA00023315"/>
    </source>
</evidence>
<evidence type="ECO:0000259" key="3">
    <source>
        <dbReference type="PROSITE" id="PS51186"/>
    </source>
</evidence>
<dbReference type="PANTHER" id="PTHR43877">
    <property type="entry name" value="AMINOALKYLPHOSPHONATE N-ACETYLTRANSFERASE-RELATED-RELATED"/>
    <property type="match status" value="1"/>
</dbReference>
<dbReference type="eggNOG" id="COG0456">
    <property type="taxonomic scope" value="Bacteria"/>
</dbReference>
<dbReference type="Proteomes" id="UP000030004">
    <property type="component" value="Unassembled WGS sequence"/>
</dbReference>
<dbReference type="EMBL" id="AQQX01000003">
    <property type="protein sequence ID" value="KGM48785.1"/>
    <property type="molecule type" value="Genomic_DNA"/>
</dbReference>